<evidence type="ECO:0000313" key="1">
    <source>
        <dbReference type="EMBL" id="KKL88636.1"/>
    </source>
</evidence>
<sequence>MGLDASKIKVGPGRFYIDVSVPASGVALELTAGVPADGTELGLTDGEAVFTYEVEYFEVMADQVLSPVATFAQAERARLEFTMKEFSFANVMAYLQQAVDQGEGQLITFGSNNITVCARSIALVSEIPNCVGATLYTTVMLYSAYQSEPAAMRFTRTGETLMKCTWVGISDPTRDDGDQLGQLVVEQGASGT</sequence>
<reference evidence="1" key="1">
    <citation type="journal article" date="2015" name="Nature">
        <title>Complex archaea that bridge the gap between prokaryotes and eukaryotes.</title>
        <authorList>
            <person name="Spang A."/>
            <person name="Saw J.H."/>
            <person name="Jorgensen S.L."/>
            <person name="Zaremba-Niedzwiedzka K."/>
            <person name="Martijn J."/>
            <person name="Lind A.E."/>
            <person name="van Eijk R."/>
            <person name="Schleper C."/>
            <person name="Guy L."/>
            <person name="Ettema T.J."/>
        </authorList>
    </citation>
    <scope>NUCLEOTIDE SEQUENCE</scope>
</reference>
<accession>A0A0F9GDP4</accession>
<organism evidence="1">
    <name type="scientific">marine sediment metagenome</name>
    <dbReference type="NCBI Taxonomy" id="412755"/>
    <lineage>
        <taxon>unclassified sequences</taxon>
        <taxon>metagenomes</taxon>
        <taxon>ecological metagenomes</taxon>
    </lineage>
</organism>
<gene>
    <name evidence="1" type="ORF">LCGC14_1922750</name>
</gene>
<comment type="caution">
    <text evidence="1">The sequence shown here is derived from an EMBL/GenBank/DDBJ whole genome shotgun (WGS) entry which is preliminary data.</text>
</comment>
<proteinExistence type="predicted"/>
<dbReference type="EMBL" id="LAZR01020509">
    <property type="protein sequence ID" value="KKL88636.1"/>
    <property type="molecule type" value="Genomic_DNA"/>
</dbReference>
<protein>
    <submittedName>
        <fullName evidence="1">Uncharacterized protein</fullName>
    </submittedName>
</protein>
<name>A0A0F9GDP4_9ZZZZ</name>
<dbReference type="AlphaFoldDB" id="A0A0F9GDP4"/>